<dbReference type="AlphaFoldDB" id="A0AAD1KMR4"/>
<dbReference type="GO" id="GO:0009401">
    <property type="term" value="P:phosphoenolpyruvate-dependent sugar phosphotransferase system"/>
    <property type="evidence" value="ECO:0007669"/>
    <property type="project" value="UniProtKB-KW"/>
</dbReference>
<dbReference type="Pfam" id="PF03611">
    <property type="entry name" value="EIIC-GAT"/>
    <property type="match status" value="1"/>
</dbReference>
<evidence type="ECO:0000256" key="9">
    <source>
        <dbReference type="ARBA" id="ARBA00023136"/>
    </source>
</evidence>
<keyword evidence="9 14" id="KW-0472">Membrane</keyword>
<evidence type="ECO:0000256" key="8">
    <source>
        <dbReference type="ARBA" id="ARBA00022989"/>
    </source>
</evidence>
<keyword evidence="4" id="KW-1003">Cell membrane</keyword>
<evidence type="ECO:0000256" key="13">
    <source>
        <dbReference type="ARBA" id="ARBA00042859"/>
    </source>
</evidence>
<evidence type="ECO:0000256" key="11">
    <source>
        <dbReference type="ARBA" id="ARBA00038218"/>
    </source>
</evidence>
<keyword evidence="5" id="KW-0762">Sugar transport</keyword>
<dbReference type="InterPro" id="IPR004703">
    <property type="entry name" value="PTS_sugar-sp_permease"/>
</dbReference>
<evidence type="ECO:0000256" key="4">
    <source>
        <dbReference type="ARBA" id="ARBA00022475"/>
    </source>
</evidence>
<keyword evidence="3" id="KW-0813">Transport</keyword>
<accession>A0AAD1KMR4</accession>
<feature type="transmembrane region" description="Helical" evidence="14">
    <location>
        <begin position="6"/>
        <end position="32"/>
    </location>
</feature>
<dbReference type="GO" id="GO:0005886">
    <property type="term" value="C:plasma membrane"/>
    <property type="evidence" value="ECO:0007669"/>
    <property type="project" value="UniProtKB-SubCell"/>
</dbReference>
<evidence type="ECO:0000256" key="12">
    <source>
        <dbReference type="ARBA" id="ARBA00039702"/>
    </source>
</evidence>
<reference evidence="15" key="1">
    <citation type="submission" date="2021-06" db="EMBL/GenBank/DDBJ databases">
        <title>Genome sequence of Cutibacterium modestum strain KB17-24694.</title>
        <authorList>
            <person name="Dekio I."/>
            <person name="Asahina A."/>
            <person name="Nishida M."/>
        </authorList>
    </citation>
    <scope>NUCLEOTIDE SEQUENCE</scope>
    <source>
        <strain evidence="15">KB17-24694</strain>
    </source>
</reference>
<evidence type="ECO:0000256" key="1">
    <source>
        <dbReference type="ARBA" id="ARBA00004651"/>
    </source>
</evidence>
<dbReference type="Proteomes" id="UP000825072">
    <property type="component" value="Chromosome 1"/>
</dbReference>
<evidence type="ECO:0000256" key="5">
    <source>
        <dbReference type="ARBA" id="ARBA00022597"/>
    </source>
</evidence>
<comment type="subunit">
    <text evidence="2">Homodimer.</text>
</comment>
<dbReference type="InterPro" id="IPR051562">
    <property type="entry name" value="Ascorbate-PTS_EIIC"/>
</dbReference>
<proteinExistence type="inferred from homology"/>
<name>A0AAD1KMR4_9ACTN</name>
<evidence type="ECO:0000256" key="7">
    <source>
        <dbReference type="ARBA" id="ARBA00022692"/>
    </source>
</evidence>
<protein>
    <recommendedName>
        <fullName evidence="12">Ascorbate-specific PTS system EIIC component</fullName>
    </recommendedName>
    <alternativeName>
        <fullName evidence="13">Ascorbate-specific permease IIC component UlaA</fullName>
    </alternativeName>
</protein>
<evidence type="ECO:0000256" key="6">
    <source>
        <dbReference type="ARBA" id="ARBA00022683"/>
    </source>
</evidence>
<organism evidence="15 16">
    <name type="scientific">Cutibacterium modestum</name>
    <dbReference type="NCBI Taxonomy" id="2559073"/>
    <lineage>
        <taxon>Bacteria</taxon>
        <taxon>Bacillati</taxon>
        <taxon>Actinomycetota</taxon>
        <taxon>Actinomycetes</taxon>
        <taxon>Propionibacteriales</taxon>
        <taxon>Propionibacteriaceae</taxon>
        <taxon>Cutibacterium</taxon>
    </lineage>
</organism>
<evidence type="ECO:0000313" key="15">
    <source>
        <dbReference type="EMBL" id="BCY24498.1"/>
    </source>
</evidence>
<gene>
    <name evidence="15" type="ORF">KB1_04880</name>
</gene>
<keyword evidence="7 14" id="KW-0812">Transmembrane</keyword>
<keyword evidence="8 14" id="KW-1133">Transmembrane helix</keyword>
<keyword evidence="6" id="KW-0598">Phosphotransferase system</keyword>
<feature type="transmembrane region" description="Helical" evidence="14">
    <location>
        <begin position="44"/>
        <end position="63"/>
    </location>
</feature>
<dbReference type="PANTHER" id="PTHR33843">
    <property type="entry name" value="ASCORBATE-SPECIFIC PTS SYSTEM EIIC COMPONENT"/>
    <property type="match status" value="1"/>
</dbReference>
<comment type="subcellular location">
    <subcellularLocation>
        <location evidence="1">Cell membrane</location>
        <topology evidence="1">Multi-pass membrane protein</topology>
    </subcellularLocation>
</comment>
<evidence type="ECO:0000256" key="10">
    <source>
        <dbReference type="ARBA" id="ARBA00037387"/>
    </source>
</evidence>
<dbReference type="PANTHER" id="PTHR33843:SF4">
    <property type="entry name" value="ASCORBATE-SPECIFIC PTS SYSTEM EIIC COMPONENT"/>
    <property type="match status" value="1"/>
</dbReference>
<feature type="transmembrane region" description="Helical" evidence="14">
    <location>
        <begin position="97"/>
        <end position="116"/>
    </location>
</feature>
<sequence>MSIALAIVQFLVSEILSVPAFLIGIITAVGLAAMRKSVGQIADAAIKATLGFLLIGAGAGLVVNSLGPLGKMIEGALGAHGVVPTNEAIAGIAQQQYGSQVAWIMLAGFLISLLLARITPLHYVFLTGHHMLFMATPITIVMASSSMPTPSPSDWDRYCWGCSW</sequence>
<dbReference type="EMBL" id="AP024747">
    <property type="protein sequence ID" value="BCY24498.1"/>
    <property type="molecule type" value="Genomic_DNA"/>
</dbReference>
<evidence type="ECO:0000256" key="14">
    <source>
        <dbReference type="SAM" id="Phobius"/>
    </source>
</evidence>
<evidence type="ECO:0000313" key="16">
    <source>
        <dbReference type="Proteomes" id="UP000825072"/>
    </source>
</evidence>
<evidence type="ECO:0000256" key="2">
    <source>
        <dbReference type="ARBA" id="ARBA00011738"/>
    </source>
</evidence>
<comment type="similarity">
    <text evidence="11">Belongs to the UlaA family.</text>
</comment>
<comment type="function">
    <text evidence="10">The phosphoenolpyruvate-dependent sugar phosphotransferase system (sugar PTS), a major carbohydrate active transport system, catalyzes the phosphorylation of incoming sugar substrates concomitantly with their translocation across the cell membrane. The enzyme II UlaABC PTS system is involved in ascorbate transport.</text>
</comment>
<evidence type="ECO:0000256" key="3">
    <source>
        <dbReference type="ARBA" id="ARBA00022448"/>
    </source>
</evidence>